<evidence type="ECO:0000256" key="1">
    <source>
        <dbReference type="ARBA" id="ARBA00012493"/>
    </source>
</evidence>
<dbReference type="GO" id="GO:0006508">
    <property type="term" value="P:proteolysis"/>
    <property type="evidence" value="ECO:0007669"/>
    <property type="project" value="UniProtKB-KW"/>
</dbReference>
<keyword evidence="10" id="KW-0862">Zinc</keyword>
<dbReference type="FunFam" id="3.30.70.270:FF:000045">
    <property type="entry name" value="Transposon Tf2-7 polyprotein"/>
    <property type="match status" value="1"/>
</dbReference>
<feature type="region of interest" description="Disordered" evidence="12">
    <location>
        <begin position="544"/>
        <end position="579"/>
    </location>
</feature>
<dbReference type="InterPro" id="IPR036875">
    <property type="entry name" value="Znf_CCHC_sf"/>
</dbReference>
<evidence type="ECO:0000259" key="14">
    <source>
        <dbReference type="PROSITE" id="PS50878"/>
    </source>
</evidence>
<accession>A0A8H3KZK8</accession>
<dbReference type="PROSITE" id="PS00141">
    <property type="entry name" value="ASP_PROTEASE"/>
    <property type="match status" value="1"/>
</dbReference>
<reference evidence="15" key="1">
    <citation type="submission" date="2019-10" db="EMBL/GenBank/DDBJ databases">
        <title>Conservation and host-specific expression of non-tandemly repeated heterogenous ribosome RNA gene in arbuscular mycorrhizal fungi.</title>
        <authorList>
            <person name="Maeda T."/>
            <person name="Kobayashi Y."/>
            <person name="Nakagawa T."/>
            <person name="Ezawa T."/>
            <person name="Yamaguchi K."/>
            <person name="Bino T."/>
            <person name="Nishimoto Y."/>
            <person name="Shigenobu S."/>
            <person name="Kawaguchi M."/>
        </authorList>
    </citation>
    <scope>NUCLEOTIDE SEQUENCE</scope>
    <source>
        <strain evidence="15">HR1</strain>
    </source>
</reference>
<keyword evidence="2 15" id="KW-0645">Protease</keyword>
<dbReference type="InterPro" id="IPR001969">
    <property type="entry name" value="Aspartic_peptidase_AS"/>
</dbReference>
<name>A0A8H3KZK8_9GLOM</name>
<dbReference type="SUPFAM" id="SSF50630">
    <property type="entry name" value="Acid proteases"/>
    <property type="match status" value="1"/>
</dbReference>
<dbReference type="InterPro" id="IPR000477">
    <property type="entry name" value="RT_dom"/>
</dbReference>
<dbReference type="FunFam" id="3.10.10.10:FF:000007">
    <property type="entry name" value="Retrovirus-related Pol polyprotein from transposon 17.6-like Protein"/>
    <property type="match status" value="1"/>
</dbReference>
<dbReference type="Pfam" id="PF13975">
    <property type="entry name" value="gag-asp_proteas"/>
    <property type="match status" value="1"/>
</dbReference>
<dbReference type="CDD" id="cd00303">
    <property type="entry name" value="retropepsin_like"/>
    <property type="match status" value="1"/>
</dbReference>
<dbReference type="Gene3D" id="4.10.60.10">
    <property type="entry name" value="Zinc finger, CCHC-type"/>
    <property type="match status" value="1"/>
</dbReference>
<keyword evidence="7" id="KW-0255">Endonuclease</keyword>
<feature type="compositionally biased region" description="Polar residues" evidence="12">
    <location>
        <begin position="439"/>
        <end position="448"/>
    </location>
</feature>
<evidence type="ECO:0000256" key="8">
    <source>
        <dbReference type="ARBA" id="ARBA00022801"/>
    </source>
</evidence>
<dbReference type="Pfam" id="PF03732">
    <property type="entry name" value="Retrotrans_gag"/>
    <property type="match status" value="1"/>
</dbReference>
<dbReference type="PANTHER" id="PTHR37984">
    <property type="entry name" value="PROTEIN CBG26694"/>
    <property type="match status" value="1"/>
</dbReference>
<evidence type="ECO:0000256" key="10">
    <source>
        <dbReference type="PROSITE-ProRule" id="PRU00047"/>
    </source>
</evidence>
<dbReference type="PANTHER" id="PTHR37984:SF5">
    <property type="entry name" value="PROTEIN NYNRIN-LIKE"/>
    <property type="match status" value="1"/>
</dbReference>
<evidence type="ECO:0000256" key="2">
    <source>
        <dbReference type="ARBA" id="ARBA00022670"/>
    </source>
</evidence>
<feature type="coiled-coil region" evidence="11">
    <location>
        <begin position="773"/>
        <end position="800"/>
    </location>
</feature>
<organism evidence="15 16">
    <name type="scientific">Rhizophagus clarus</name>
    <dbReference type="NCBI Taxonomy" id="94130"/>
    <lineage>
        <taxon>Eukaryota</taxon>
        <taxon>Fungi</taxon>
        <taxon>Fungi incertae sedis</taxon>
        <taxon>Mucoromycota</taxon>
        <taxon>Glomeromycotina</taxon>
        <taxon>Glomeromycetes</taxon>
        <taxon>Glomerales</taxon>
        <taxon>Glomeraceae</taxon>
        <taxon>Rhizophagus</taxon>
    </lineage>
</organism>
<keyword evidence="10" id="KW-0863">Zinc-finger</keyword>
<evidence type="ECO:0000256" key="4">
    <source>
        <dbReference type="ARBA" id="ARBA00022695"/>
    </source>
</evidence>
<dbReference type="InterPro" id="IPR043502">
    <property type="entry name" value="DNA/RNA_pol_sf"/>
</dbReference>
<dbReference type="InterPro" id="IPR043128">
    <property type="entry name" value="Rev_trsase/Diguanyl_cyclase"/>
</dbReference>
<keyword evidence="4" id="KW-0548">Nucleotidyltransferase</keyword>
<dbReference type="PROSITE" id="PS50158">
    <property type="entry name" value="ZF_CCHC"/>
    <property type="match status" value="1"/>
</dbReference>
<feature type="domain" description="CCHC-type" evidence="13">
    <location>
        <begin position="465"/>
        <end position="478"/>
    </location>
</feature>
<dbReference type="GO" id="GO:0008270">
    <property type="term" value="F:zinc ion binding"/>
    <property type="evidence" value="ECO:0007669"/>
    <property type="project" value="UniProtKB-KW"/>
</dbReference>
<keyword evidence="11" id="KW-0175">Coiled coil</keyword>
<keyword evidence="10" id="KW-0479">Metal-binding</keyword>
<feature type="region of interest" description="Disordered" evidence="12">
    <location>
        <begin position="439"/>
        <end position="458"/>
    </location>
</feature>
<evidence type="ECO:0000259" key="13">
    <source>
        <dbReference type="PROSITE" id="PS50158"/>
    </source>
</evidence>
<dbReference type="InterPro" id="IPR050951">
    <property type="entry name" value="Retrovirus_Pol_polyprotein"/>
</dbReference>
<evidence type="ECO:0000256" key="9">
    <source>
        <dbReference type="ARBA" id="ARBA00022918"/>
    </source>
</evidence>
<evidence type="ECO:0000256" key="6">
    <source>
        <dbReference type="ARBA" id="ARBA00022750"/>
    </source>
</evidence>
<keyword evidence="5" id="KW-0540">Nuclease</keyword>
<dbReference type="Gene3D" id="3.10.20.370">
    <property type="match status" value="1"/>
</dbReference>
<comment type="caution">
    <text evidence="15">The sequence shown here is derived from an EMBL/GenBank/DDBJ whole genome shotgun (WGS) entry which is preliminary data.</text>
</comment>
<dbReference type="FunFam" id="3.10.20.370:FF:000001">
    <property type="entry name" value="Retrovirus-related Pol polyprotein from transposon 17.6-like protein"/>
    <property type="match status" value="1"/>
</dbReference>
<dbReference type="Gene3D" id="2.40.70.10">
    <property type="entry name" value="Acid Proteases"/>
    <property type="match status" value="1"/>
</dbReference>
<protein>
    <recommendedName>
        <fullName evidence="1">RNA-directed DNA polymerase</fullName>
        <ecNumber evidence="1">2.7.7.49</ecNumber>
    </recommendedName>
</protein>
<evidence type="ECO:0000256" key="5">
    <source>
        <dbReference type="ARBA" id="ARBA00022722"/>
    </source>
</evidence>
<feature type="compositionally biased region" description="Basic and acidic residues" evidence="12">
    <location>
        <begin position="449"/>
        <end position="458"/>
    </location>
</feature>
<dbReference type="OrthoDB" id="2277233at2759"/>
<dbReference type="SMART" id="SM00343">
    <property type="entry name" value="ZnF_C2HC"/>
    <property type="match status" value="1"/>
</dbReference>
<dbReference type="GO" id="GO:0003676">
    <property type="term" value="F:nucleic acid binding"/>
    <property type="evidence" value="ECO:0007669"/>
    <property type="project" value="InterPro"/>
</dbReference>
<dbReference type="EMBL" id="BLAL01000025">
    <property type="protein sequence ID" value="GES76604.1"/>
    <property type="molecule type" value="Genomic_DNA"/>
</dbReference>
<evidence type="ECO:0000313" key="15">
    <source>
        <dbReference type="EMBL" id="GES76604.1"/>
    </source>
</evidence>
<proteinExistence type="predicted"/>
<dbReference type="GO" id="GO:0004519">
    <property type="term" value="F:endonuclease activity"/>
    <property type="evidence" value="ECO:0007669"/>
    <property type="project" value="UniProtKB-KW"/>
</dbReference>
<gene>
    <name evidence="15" type="ORF">RCL2_000400900</name>
</gene>
<dbReference type="CDD" id="cd09274">
    <property type="entry name" value="RNase_HI_RT_Ty3"/>
    <property type="match status" value="1"/>
</dbReference>
<evidence type="ECO:0000256" key="7">
    <source>
        <dbReference type="ARBA" id="ARBA00022759"/>
    </source>
</evidence>
<evidence type="ECO:0000256" key="3">
    <source>
        <dbReference type="ARBA" id="ARBA00022679"/>
    </source>
</evidence>
<dbReference type="Gene3D" id="3.30.70.270">
    <property type="match status" value="2"/>
</dbReference>
<dbReference type="SUPFAM" id="SSF56672">
    <property type="entry name" value="DNA/RNA polymerases"/>
    <property type="match status" value="1"/>
</dbReference>
<dbReference type="InterPro" id="IPR021109">
    <property type="entry name" value="Peptidase_aspartic_dom_sf"/>
</dbReference>
<feature type="coiled-coil region" evidence="11">
    <location>
        <begin position="407"/>
        <end position="434"/>
    </location>
</feature>
<dbReference type="InterPro" id="IPR041373">
    <property type="entry name" value="RT_RNaseH"/>
</dbReference>
<keyword evidence="6" id="KW-0064">Aspartyl protease</keyword>
<dbReference type="Pfam" id="PF00098">
    <property type="entry name" value="zf-CCHC"/>
    <property type="match status" value="1"/>
</dbReference>
<dbReference type="Proteomes" id="UP000615446">
    <property type="component" value="Unassembled WGS sequence"/>
</dbReference>
<dbReference type="SUPFAM" id="SSF57756">
    <property type="entry name" value="Retrovirus zinc finger-like domains"/>
    <property type="match status" value="1"/>
</dbReference>
<dbReference type="PROSITE" id="PS50878">
    <property type="entry name" value="RT_POL"/>
    <property type="match status" value="1"/>
</dbReference>
<dbReference type="Gene3D" id="3.10.10.10">
    <property type="entry name" value="HIV Type 1 Reverse Transcriptase, subunit A, domain 1"/>
    <property type="match status" value="1"/>
</dbReference>
<dbReference type="GO" id="GO:0004190">
    <property type="term" value="F:aspartic-type endopeptidase activity"/>
    <property type="evidence" value="ECO:0007669"/>
    <property type="project" value="UniProtKB-KW"/>
</dbReference>
<evidence type="ECO:0000256" key="12">
    <source>
        <dbReference type="SAM" id="MobiDB-lite"/>
    </source>
</evidence>
<sequence>MPYYNLTKNQKKAHLKKHRQGITIKKPENYCNLCYPVNRIPVDNIPNGFHLFWLWISVHHTAEQYTGATIAAFKILTEEFYTATELDIIVNTTTSIVKSIRYQEITIPFLELSFYLHKLFELTNGFQSLPTAEQIVTAHQIFHNTQPIPNLNMAITNDQMKALLDGVFGAGGVDWKTALTNVHNEAQVTNAALTALRTATTNRATKIVEVPPFYGNDTEDPNEWIDIFIQAHTTNGWADDRRVALAAGHLKEAAYDWYQNDKTNITQWEGNPANSFKERLIAYFATPARKNQWARELQGVKQKEGESIEDYSQRFRKLLNRATTGNVLADQHQVNYFINGLSPIYVSQVVLASPATLAAAIERAKLVESGIKYTLLNVMPKEEAPIPSTSQSVVAPAPVPAPVTQIENSLKNELDALTKQMQQLSINYANLSASVTRTPRFNQSNNRTSRPENINRPRNKREVTCFKCGKLGHYARECTAPGNRRPNQVQFQSNRNNQRPVNFMDYEEECYETDEYEEYDDEFETEIYAFKRKEPYQREVREVKRRAMPRSESQKEEQARLVPDVEMQDAEPSKSKKVRRKMLPAPIEQLTEFNVANYLRDLPCGLSVGQAAHEIPKYRSGLIRAVRRTREKETNFIERNDSPDLDQTTAARCELYVGKEPISAVIDSGAATSIITKSLMKQLGYQIDQPSNMVIVTANGTRVRALGMIAALPIHLSHIIVQTPVHVLDSQDDVLILGNDWLRRVNAIVNWRAEKLSVHYKGRTVNVPLIFTVTKALINAESLGEEEEEEEEEYKNEELVEAPLYYSDTWDSDSDDLEYNPWMEMHSPDYSEEEETSDDKNEGNPAVFLAEVQEENNSPAVVKSNLGPLDHHQQTLFQSLMKEYEDICAKSQTKIGKTHNESSKKGIFKDEIVKMEAQGIIRKSSSPWASPVVIVEKKGGDKRLCIDYRKLNAITKADAYPLPRIDDLLENLRSATWFTTLDLASGYWQVQMSEEDIEKTAFITPFGLYEFLVMPFGLAYAPGTFQRLMNYILQDFLGIFVAVYLDDVIIYTRGPLETHLDHLRQVFETLRSANLQIKLKKCYFCYPNIHFLGHVVGRDGIQVDPEKIEKVKNFPIPQNLRQLRAALGLFSYYRKFIKDFSKIARPMNELLKKDVPFEWDQKKQNAFERLKECLMKAPILSYPDFNRSFIIYTDASGTGLGAVLSQLQEDGKEHVIAYASRSMNKAEMNYAITDQECLAVVWAVQHFQHYLGMKPFTIVTDHIALKWLKTSKIPKGRRARWIMELQQYDFQIKHRPGKANANADALSRIHEDPVECYMVSIVPSGLNNEEICERCHKSALCTDEWDIYHGFNSYCSIIGDACFINDGHHTHRICFECQQRIEKKRCAKSQKIQAQLQKEEEIINRAKTYIWSKCDMEIERAVVQRNVELTRNLRILDNNRPNYQNHCENCGTLLNSKRENWMLFSYPPPYDQWYCRSDILTCKTCFRKLAEEYFGDVEMQYLEILKETTEMEMSQDEQFPPGIGWKYDEEEEHEIQQTRIHPDMNPDYLVNEPWWNEPIDVQIENYYYETEIIMNNIKVVVQQPLF</sequence>
<evidence type="ECO:0000256" key="11">
    <source>
        <dbReference type="SAM" id="Coils"/>
    </source>
</evidence>
<keyword evidence="9" id="KW-0695">RNA-directed DNA polymerase</keyword>
<dbReference type="GO" id="GO:0003964">
    <property type="term" value="F:RNA-directed DNA polymerase activity"/>
    <property type="evidence" value="ECO:0007669"/>
    <property type="project" value="UniProtKB-KW"/>
</dbReference>
<dbReference type="FunFam" id="3.30.70.270:FF:000003">
    <property type="entry name" value="Transposon Ty3-G Gag-Pol polyprotein"/>
    <property type="match status" value="1"/>
</dbReference>
<feature type="domain" description="Reverse transcriptase" evidence="14">
    <location>
        <begin position="916"/>
        <end position="1096"/>
    </location>
</feature>
<dbReference type="InterPro" id="IPR005162">
    <property type="entry name" value="Retrotrans_gag_dom"/>
</dbReference>
<keyword evidence="3" id="KW-0808">Transferase</keyword>
<dbReference type="InterPro" id="IPR001878">
    <property type="entry name" value="Znf_CCHC"/>
</dbReference>
<dbReference type="CDD" id="cd01647">
    <property type="entry name" value="RT_LTR"/>
    <property type="match status" value="1"/>
</dbReference>
<evidence type="ECO:0000313" key="16">
    <source>
        <dbReference type="Proteomes" id="UP000615446"/>
    </source>
</evidence>
<dbReference type="Pfam" id="PF17917">
    <property type="entry name" value="RT_RNaseH"/>
    <property type="match status" value="1"/>
</dbReference>
<dbReference type="Pfam" id="PF00078">
    <property type="entry name" value="RVT_1"/>
    <property type="match status" value="1"/>
</dbReference>
<keyword evidence="8" id="KW-0378">Hydrolase</keyword>
<dbReference type="EC" id="2.7.7.49" evidence="1"/>